<dbReference type="STRING" id="1385510.GCA_000425205_03354"/>
<gene>
    <name evidence="1" type="ORF">N781_08135</name>
</gene>
<protein>
    <submittedName>
        <fullName evidence="1">DNase/tRNase domain of colicin-like bacteriocin</fullName>
    </submittedName>
</protein>
<dbReference type="RefSeq" id="WP_051240070.1">
    <property type="nucleotide sequence ID" value="NZ_AULI01000019.1"/>
</dbReference>
<dbReference type="Proteomes" id="UP000030528">
    <property type="component" value="Unassembled WGS sequence"/>
</dbReference>
<name>A0A0A5GDY8_9BACI</name>
<dbReference type="eggNOG" id="COG3209">
    <property type="taxonomic scope" value="Bacteria"/>
</dbReference>
<dbReference type="EMBL" id="AVPE01000016">
    <property type="protein sequence ID" value="KGX90209.1"/>
    <property type="molecule type" value="Genomic_DNA"/>
</dbReference>
<dbReference type="OrthoDB" id="2186822at2"/>
<keyword evidence="2" id="KW-1185">Reference proteome</keyword>
<evidence type="ECO:0000313" key="2">
    <source>
        <dbReference type="Proteomes" id="UP000030528"/>
    </source>
</evidence>
<reference evidence="1 2" key="1">
    <citation type="submission" date="2013-08" db="EMBL/GenBank/DDBJ databases">
        <authorList>
            <person name="Huang J."/>
            <person name="Wang G."/>
        </authorList>
    </citation>
    <scope>NUCLEOTIDE SEQUENCE [LARGE SCALE GENOMIC DNA]</scope>
    <source>
        <strain evidence="1 2">JSM 076056</strain>
    </source>
</reference>
<comment type="caution">
    <text evidence="1">The sequence shown here is derived from an EMBL/GenBank/DDBJ whole genome shotgun (WGS) entry which is preliminary data.</text>
</comment>
<accession>A0A0A5GDY8</accession>
<dbReference type="AlphaFoldDB" id="A0A0A5GDY8"/>
<proteinExistence type="predicted"/>
<evidence type="ECO:0000313" key="1">
    <source>
        <dbReference type="EMBL" id="KGX90209.1"/>
    </source>
</evidence>
<organism evidence="1 2">
    <name type="scientific">Pontibacillus halophilus JSM 076056 = DSM 19796</name>
    <dbReference type="NCBI Taxonomy" id="1385510"/>
    <lineage>
        <taxon>Bacteria</taxon>
        <taxon>Bacillati</taxon>
        <taxon>Bacillota</taxon>
        <taxon>Bacilli</taxon>
        <taxon>Bacillales</taxon>
        <taxon>Bacillaceae</taxon>
        <taxon>Pontibacillus</taxon>
    </lineage>
</organism>
<dbReference type="Pfam" id="PF12639">
    <property type="entry name" value="Colicin-DNase"/>
    <property type="match status" value="1"/>
</dbReference>
<sequence>MAFIRHIGKGIGTVGGGLVGGAVKLAGKAVGTKNENIGQWMEDTGSTIKTASETALDNAGQFLDGAVQGTYGVITREEKHRQAGWSDVKDSSTRTLKGVGATAKYTWNSAGTTYNGIINKDNDMIIDGVKNLGKVAAVSTMAIGVIDLMDGSTVEAETINDHLVDGEHPETGVPFQEKTITLPNGDEVVGTYPVFESNYSAILPQEVYLESDDIHFRMANDSLYEAIQQNPNLASQMGMNVEDVNRLAVGDTPEGYTWHHNETPGVMQLVDEDVHENTGHTGGRVMWGGGSENR</sequence>